<dbReference type="Pfam" id="PF19581">
    <property type="entry name" value="Glyoxalase_7"/>
    <property type="match status" value="1"/>
</dbReference>
<dbReference type="Pfam" id="PF20066">
    <property type="entry name" value="Glyoxalase_8"/>
    <property type="match status" value="1"/>
</dbReference>
<feature type="domain" description="VOC" evidence="4">
    <location>
        <begin position="88"/>
        <end position="211"/>
    </location>
</feature>
<accession>A0A512D941</accession>
<comment type="caution">
    <text evidence="5">The sequence shown here is derived from an EMBL/GenBank/DDBJ whole genome shotgun (WGS) entry which is preliminary data.</text>
</comment>
<dbReference type="SUPFAM" id="SSF54593">
    <property type="entry name" value="Glyoxalase/Bleomycin resistance protein/Dihydroxybiphenyl dioxygenase"/>
    <property type="match status" value="1"/>
</dbReference>
<evidence type="ECO:0000256" key="1">
    <source>
        <dbReference type="ARBA" id="ARBA00011051"/>
    </source>
</evidence>
<dbReference type="Gene3D" id="3.10.180.10">
    <property type="entry name" value="2,3-Dihydroxybiphenyl 1,2-Dioxygenase, domain 1"/>
    <property type="match status" value="1"/>
</dbReference>
<sequence>MTALIHPADPKAMARVLRADVHDRYGVELTHSQCLEIVAHQLGAGSWNVLAARLRDAVGPEADGAPTAPAAAAPPAAATDGFPWGGAATTIPVLRIFSVAAATQFYVDFLGFRLDFGGPAGGPGTAFYGQVTRCTTTLHLTEQPYDPRPGATTHVWMSGLDALRAELDERRTTVPVWGPAVWVPDLEQAPWGARTLTLADPFGNTLRLTEPDDPAERAGLPVWSTG</sequence>
<keyword evidence="6" id="KW-1185">Reference proteome</keyword>
<evidence type="ECO:0000256" key="3">
    <source>
        <dbReference type="ARBA" id="ARBA00023251"/>
    </source>
</evidence>
<keyword evidence="3" id="KW-0046">Antibiotic resistance</keyword>
<dbReference type="PROSITE" id="PS51819">
    <property type="entry name" value="VOC"/>
    <property type="match status" value="1"/>
</dbReference>
<dbReference type="AlphaFoldDB" id="A0A512D941"/>
<dbReference type="InterPro" id="IPR000335">
    <property type="entry name" value="Bleomycin-R"/>
</dbReference>
<evidence type="ECO:0000313" key="6">
    <source>
        <dbReference type="Proteomes" id="UP000321181"/>
    </source>
</evidence>
<evidence type="ECO:0000256" key="2">
    <source>
        <dbReference type="ARBA" id="ARBA00021572"/>
    </source>
</evidence>
<protein>
    <recommendedName>
        <fullName evidence="2">Bleomycin resistance protein</fullName>
    </recommendedName>
</protein>
<proteinExistence type="inferred from homology"/>
<evidence type="ECO:0000313" key="5">
    <source>
        <dbReference type="EMBL" id="GEO33004.1"/>
    </source>
</evidence>
<name>A0A512D941_9CELL</name>
<dbReference type="InterPro" id="IPR045517">
    <property type="entry name" value="Glyoxalase_8"/>
</dbReference>
<organism evidence="5 6">
    <name type="scientific">Cellulomonas aerilata</name>
    <dbReference type="NCBI Taxonomy" id="515326"/>
    <lineage>
        <taxon>Bacteria</taxon>
        <taxon>Bacillati</taxon>
        <taxon>Actinomycetota</taxon>
        <taxon>Actinomycetes</taxon>
        <taxon>Micrococcales</taxon>
        <taxon>Cellulomonadaceae</taxon>
        <taxon>Cellulomonas</taxon>
    </lineage>
</organism>
<dbReference type="RefSeq" id="WP_146900145.1">
    <property type="nucleotide sequence ID" value="NZ_BAAARM010000001.1"/>
</dbReference>
<reference evidence="5 6" key="1">
    <citation type="submission" date="2019-07" db="EMBL/GenBank/DDBJ databases">
        <title>Whole genome shotgun sequence of Cellulomonas aerilata NBRC 106308.</title>
        <authorList>
            <person name="Hosoyama A."/>
            <person name="Uohara A."/>
            <person name="Ohji S."/>
            <person name="Ichikawa N."/>
        </authorList>
    </citation>
    <scope>NUCLEOTIDE SEQUENCE [LARGE SCALE GENOMIC DNA]</scope>
    <source>
        <strain evidence="5 6">NBRC 106308</strain>
    </source>
</reference>
<evidence type="ECO:0000259" key="4">
    <source>
        <dbReference type="PROSITE" id="PS51819"/>
    </source>
</evidence>
<comment type="similarity">
    <text evidence="1">Belongs to the bleomycin resistance protein family.</text>
</comment>
<dbReference type="InterPro" id="IPR037523">
    <property type="entry name" value="VOC_core"/>
</dbReference>
<dbReference type="EMBL" id="BJYY01000002">
    <property type="protein sequence ID" value="GEO33004.1"/>
    <property type="molecule type" value="Genomic_DNA"/>
</dbReference>
<dbReference type="OrthoDB" id="9798201at2"/>
<dbReference type="InterPro" id="IPR029068">
    <property type="entry name" value="Glyas_Bleomycin-R_OHBP_Dase"/>
</dbReference>
<gene>
    <name evidence="5" type="ORF">CAE01nite_07290</name>
</gene>
<dbReference type="GO" id="GO:0046677">
    <property type="term" value="P:response to antibiotic"/>
    <property type="evidence" value="ECO:0007669"/>
    <property type="project" value="UniProtKB-KW"/>
</dbReference>
<dbReference type="Proteomes" id="UP000321181">
    <property type="component" value="Unassembled WGS sequence"/>
</dbReference>